<feature type="domain" description="Peptidase S9 prolyl oligopeptidase catalytic" evidence="1">
    <location>
        <begin position="443"/>
        <end position="655"/>
    </location>
</feature>
<dbReference type="InterPro" id="IPR011042">
    <property type="entry name" value="6-blade_b-propeller_TolB-like"/>
</dbReference>
<dbReference type="Proteomes" id="UP000030651">
    <property type="component" value="Unassembled WGS sequence"/>
</dbReference>
<proteinExistence type="predicted"/>
<dbReference type="OMA" id="HIVLTYR"/>
<dbReference type="GO" id="GO:0008236">
    <property type="term" value="F:serine-type peptidase activity"/>
    <property type="evidence" value="ECO:0007669"/>
    <property type="project" value="InterPro"/>
</dbReference>
<keyword evidence="3" id="KW-1185">Reference proteome</keyword>
<evidence type="ECO:0000313" key="3">
    <source>
        <dbReference type="Proteomes" id="UP000030651"/>
    </source>
</evidence>
<organism evidence="2 3">
    <name type="scientific">Pestalotiopsis fici (strain W106-1 / CGMCC3.15140)</name>
    <dbReference type="NCBI Taxonomy" id="1229662"/>
    <lineage>
        <taxon>Eukaryota</taxon>
        <taxon>Fungi</taxon>
        <taxon>Dikarya</taxon>
        <taxon>Ascomycota</taxon>
        <taxon>Pezizomycotina</taxon>
        <taxon>Sordariomycetes</taxon>
        <taxon>Xylariomycetidae</taxon>
        <taxon>Amphisphaeriales</taxon>
        <taxon>Sporocadaceae</taxon>
        <taxon>Pestalotiopsis</taxon>
    </lineage>
</organism>
<dbReference type="Pfam" id="PF07676">
    <property type="entry name" value="PD40"/>
    <property type="match status" value="1"/>
</dbReference>
<dbReference type="HOGENOM" id="CLU_012236_1_0_1"/>
<protein>
    <recommendedName>
        <fullName evidence="1">Peptidase S9 prolyl oligopeptidase catalytic domain-containing protein</fullName>
    </recommendedName>
</protein>
<dbReference type="AlphaFoldDB" id="W3XGL8"/>
<dbReference type="PANTHER" id="PTHR43056:SF5">
    <property type="entry name" value="PEPTIDASE S9 PROLYL OLIGOPEPTIDASE CATALYTIC DOMAIN-CONTAINING PROTEIN"/>
    <property type="match status" value="1"/>
</dbReference>
<dbReference type="Gene3D" id="3.40.50.1820">
    <property type="entry name" value="alpha/beta hydrolase"/>
    <property type="match status" value="1"/>
</dbReference>
<dbReference type="OrthoDB" id="43744at2759"/>
<evidence type="ECO:0000259" key="1">
    <source>
        <dbReference type="Pfam" id="PF00326"/>
    </source>
</evidence>
<dbReference type="Gene3D" id="2.120.10.30">
    <property type="entry name" value="TolB, C-terminal domain"/>
    <property type="match status" value="1"/>
</dbReference>
<dbReference type="SUPFAM" id="SSF53474">
    <property type="entry name" value="alpha/beta-Hydrolases"/>
    <property type="match status" value="1"/>
</dbReference>
<dbReference type="SUPFAM" id="SSF82171">
    <property type="entry name" value="DPP6 N-terminal domain-like"/>
    <property type="match status" value="1"/>
</dbReference>
<reference evidence="3" key="1">
    <citation type="journal article" date="2015" name="BMC Genomics">
        <title>Genomic and transcriptomic analysis of the endophytic fungus Pestalotiopsis fici reveals its lifestyle and high potential for synthesis of natural products.</title>
        <authorList>
            <person name="Wang X."/>
            <person name="Zhang X."/>
            <person name="Liu L."/>
            <person name="Xiang M."/>
            <person name="Wang W."/>
            <person name="Sun X."/>
            <person name="Che Y."/>
            <person name="Guo L."/>
            <person name="Liu G."/>
            <person name="Guo L."/>
            <person name="Wang C."/>
            <person name="Yin W.B."/>
            <person name="Stadler M."/>
            <person name="Zhang X."/>
            <person name="Liu X."/>
        </authorList>
    </citation>
    <scope>NUCLEOTIDE SEQUENCE [LARGE SCALE GENOMIC DNA]</scope>
    <source>
        <strain evidence="3">W106-1 / CGMCC3.15140</strain>
    </source>
</reference>
<dbReference type="KEGG" id="pfy:PFICI_03200"/>
<dbReference type="InParanoid" id="W3XGL8"/>
<dbReference type="GO" id="GO:0006508">
    <property type="term" value="P:proteolysis"/>
    <property type="evidence" value="ECO:0007669"/>
    <property type="project" value="InterPro"/>
</dbReference>
<dbReference type="InterPro" id="IPR029058">
    <property type="entry name" value="AB_hydrolase_fold"/>
</dbReference>
<name>W3XGL8_PESFW</name>
<dbReference type="Pfam" id="PF00326">
    <property type="entry name" value="Peptidase_S9"/>
    <property type="match status" value="1"/>
</dbReference>
<evidence type="ECO:0000313" key="2">
    <source>
        <dbReference type="EMBL" id="ETS85175.1"/>
    </source>
</evidence>
<dbReference type="InterPro" id="IPR001375">
    <property type="entry name" value="Peptidase_S9_cat"/>
</dbReference>
<sequence length="660" mass="72633">MAGKTSMPYGLWPSPLNAEFLSTASVSLQEVLVDESRGLIHWIESRPRENGRYAVMTHHGSDTREILPASYSAHASVQEMGGASFTAAPSGYVVFTDNITKHVYRLDPSNSAVSLVLSAPDGVRYADFSVHPQQEDVIIAIREDHRNATPETQAYGVVNTMVVINASTKTETCIASGDDFYAYPRFSPDGKKVSWLQWSHPDMPWTGTTLWVSDWVGGSLSNPRKIAGEACKESISQPKWGPDGTLFFASDRSGYWQLYTHSVETNAIAHLRFPGLEDVEFAIADWRMGSSTYVILDSKTVVASYVRHAASNIALLDLDKGEAIDLGLPFVDLALHSTGVFRLSENSVVVLGSTRFSSKKLVTVSGIRSGKPQLQTVCSTSQIDLPDGLFSTARHLEIPRKSRPGNVHAFLYGPQNPQFQGEGLPPVLIQLHGGPNGCISPALDFSIQFWTSRGFAVCSVNYVGSTGYGRKYREALSGYWGMFDVQDTHEVVQYLVSQNLVDGSRVGVYGGSAGGYGTLSAISMFPDTFKAAVSSYGICDVRALQADSYKFESHDVERLILSCVASDDKEGRDRIYRERSPRFYVSNIKAPLLMLQGTDDKAVTPEQTLMMAEEMKRQGRIAEVMMFEGEGHGWLKEDTILAAYKAQESWWKRHLCGVST</sequence>
<dbReference type="EMBL" id="KI912110">
    <property type="protein sequence ID" value="ETS85175.1"/>
    <property type="molecule type" value="Genomic_DNA"/>
</dbReference>
<dbReference type="eggNOG" id="KOG2100">
    <property type="taxonomic scope" value="Eukaryota"/>
</dbReference>
<dbReference type="InterPro" id="IPR011659">
    <property type="entry name" value="WD40"/>
</dbReference>
<dbReference type="PANTHER" id="PTHR43056">
    <property type="entry name" value="PEPTIDASE S9 PROLYL OLIGOPEPTIDASE"/>
    <property type="match status" value="1"/>
</dbReference>
<accession>W3XGL8</accession>
<dbReference type="GeneID" id="19268213"/>
<dbReference type="InterPro" id="IPR050585">
    <property type="entry name" value="Xaa-Pro_dipeptidyl-ppase/CocE"/>
</dbReference>
<dbReference type="RefSeq" id="XP_007829972.1">
    <property type="nucleotide sequence ID" value="XM_007831781.1"/>
</dbReference>
<gene>
    <name evidence="2" type="ORF">PFICI_03200</name>
</gene>